<proteinExistence type="predicted"/>
<dbReference type="EMBL" id="LR796179">
    <property type="protein sequence ID" value="CAB4124827.1"/>
    <property type="molecule type" value="Genomic_DNA"/>
</dbReference>
<organism evidence="1">
    <name type="scientific">uncultured Caudovirales phage</name>
    <dbReference type="NCBI Taxonomy" id="2100421"/>
    <lineage>
        <taxon>Viruses</taxon>
        <taxon>Duplodnaviria</taxon>
        <taxon>Heunggongvirae</taxon>
        <taxon>Uroviricota</taxon>
        <taxon>Caudoviricetes</taxon>
        <taxon>Peduoviridae</taxon>
        <taxon>Maltschvirus</taxon>
        <taxon>Maltschvirus maltsch</taxon>
    </lineage>
</organism>
<protein>
    <submittedName>
        <fullName evidence="1">Uncharacterized protein</fullName>
    </submittedName>
</protein>
<accession>A0A6J5KV37</accession>
<sequence>MTPEDLTNYEFSYVTHQVMLLFKKPPSLETVSEVRSMLNTITDALIQERLTQNATTTIPN</sequence>
<name>A0A6J5KV37_9CAUD</name>
<evidence type="ECO:0000313" key="1">
    <source>
        <dbReference type="EMBL" id="CAB4124827.1"/>
    </source>
</evidence>
<reference evidence="1" key="1">
    <citation type="submission" date="2020-04" db="EMBL/GenBank/DDBJ databases">
        <authorList>
            <person name="Chiriac C."/>
            <person name="Salcher M."/>
            <person name="Ghai R."/>
            <person name="Kavagutti S V."/>
        </authorList>
    </citation>
    <scope>NUCLEOTIDE SEQUENCE</scope>
</reference>
<gene>
    <name evidence="1" type="ORF">UFOVP65_34</name>
</gene>